<dbReference type="EMBL" id="BRXW01000549">
    <property type="protein sequence ID" value="GMH65077.1"/>
    <property type="molecule type" value="Genomic_DNA"/>
</dbReference>
<keyword evidence="2" id="KW-1185">Reference proteome</keyword>
<gene>
    <name evidence="1" type="ORF">TrLO_g5203</name>
</gene>
<dbReference type="Proteomes" id="UP001165122">
    <property type="component" value="Unassembled WGS sequence"/>
</dbReference>
<evidence type="ECO:0000313" key="2">
    <source>
        <dbReference type="Proteomes" id="UP001165122"/>
    </source>
</evidence>
<accession>A0A9W7A8X3</accession>
<proteinExistence type="predicted"/>
<sequence>MTITKREARGVLDDVGIDPNEYEDLRWNGDDSDLELTAVDDYICFEVDGKGSEPSSKWWSGREFQNKDIDISDFKEDAIEEVTSSKEKYKAMIKYLAILLDAGINVNSISQSLKTTRNEDKIGEANDPREEGYEPGIFKHIECGGCMGSFLEGEKELGEKEFEGLKNKSLLVEDKYFGGRIEGLYLLRVKGLDFGIGKAIEREKYGGWRSRHGEGWEEEFEDVCRGNGGGGGYTRDLN</sequence>
<dbReference type="AlphaFoldDB" id="A0A9W7A8X3"/>
<dbReference type="OrthoDB" id="424368at2759"/>
<organism evidence="1 2">
    <name type="scientific">Triparma laevis f. longispina</name>
    <dbReference type="NCBI Taxonomy" id="1714387"/>
    <lineage>
        <taxon>Eukaryota</taxon>
        <taxon>Sar</taxon>
        <taxon>Stramenopiles</taxon>
        <taxon>Ochrophyta</taxon>
        <taxon>Bolidophyceae</taxon>
        <taxon>Parmales</taxon>
        <taxon>Triparmaceae</taxon>
        <taxon>Triparma</taxon>
    </lineage>
</organism>
<reference evidence="2" key="1">
    <citation type="journal article" date="2023" name="Commun. Biol.">
        <title>Genome analysis of Parmales, the sister group of diatoms, reveals the evolutionary specialization of diatoms from phago-mixotrophs to photoautotrophs.</title>
        <authorList>
            <person name="Ban H."/>
            <person name="Sato S."/>
            <person name="Yoshikawa S."/>
            <person name="Yamada K."/>
            <person name="Nakamura Y."/>
            <person name="Ichinomiya M."/>
            <person name="Sato N."/>
            <person name="Blanc-Mathieu R."/>
            <person name="Endo H."/>
            <person name="Kuwata A."/>
            <person name="Ogata H."/>
        </authorList>
    </citation>
    <scope>NUCLEOTIDE SEQUENCE [LARGE SCALE GENOMIC DNA]</scope>
    <source>
        <strain evidence="2">NIES 3700</strain>
    </source>
</reference>
<name>A0A9W7A8X3_9STRA</name>
<evidence type="ECO:0000313" key="1">
    <source>
        <dbReference type="EMBL" id="GMH65077.1"/>
    </source>
</evidence>
<comment type="caution">
    <text evidence="1">The sequence shown here is derived from an EMBL/GenBank/DDBJ whole genome shotgun (WGS) entry which is preliminary data.</text>
</comment>
<protein>
    <submittedName>
        <fullName evidence="1">Uncharacterized protein</fullName>
    </submittedName>
</protein>